<dbReference type="EMBL" id="JAWIZZ010000053">
    <property type="protein sequence ID" value="KAK5778601.1"/>
    <property type="molecule type" value="Genomic_DNA"/>
</dbReference>
<sequence length="813" mass="91167">MFAGTSNNKTKRRSFFLFGSETKNGTLPSKAKEASLKSSNIYSNNKRSSNKSHGSSFPQSLSKPYLKNTETVIGYTPPRNDDTQFMDSNQSITTTANSSKIGLQTVQRNKIRRPPPPVFDREKILQSFPQKLSTSNIVKSDLLNYTSKNNNNNMNNINDLTENYSLYSTPLNMSKDLSTNSSVAKNGPVDIYEKTKSFGIRLESDDITFEDRSTMSNIDLKQHRRQKSKAEELVDDIDTYIKEYQKETSNIDNFQCNENLHNYNKDLPNKLDIEPITTTFDHLNISEPSNLETSILSVSSLNIANDPNTTITSLKNPLIIKNANTNDPNSFEDTDNSNSDFSFSNSFSERKVIQNDFDYQENNNINSVPQKGSYNPFFNVTDPSVSTIHKSQNSISSDIELDHDIDGSLSYIKADSSDNPTNIRQLQNDDYNIVSSNNMAFQSEKPHGKLRVANEDHPTFFIKDDTSITDADTNTMQSTDTESEDGQNFTSADFENDMNNSANENNGITKQIDISNTSSVELGSYQFNSSDVANPTLNYEPNTKSEISTINSGAKSVNGVQSISGHSLRSTERTSKLISSYVEELRLKYFQTSNFLEAPPNLPLALKQKNNLIQPKNIKVKIRTNTKQVGIKHGKVKQKLLSLETTMDENKNIGNNRQRTSTFVDHTKEFHKFFNKENGQLENHDNRDQLFDSDSDYLNDIPGDEAYNSDDILAPLREKKDVENSVSRSGTVISYYTRSKNRILKHTGDMPDLPSNIYTNTSQLEVSNSKSSSFNHGRARSGSIASVSTQVLANKISGTMGLHVTNPDSESDK</sequence>
<feature type="compositionally biased region" description="Polar residues" evidence="1">
    <location>
        <begin position="36"/>
        <end position="62"/>
    </location>
</feature>
<evidence type="ECO:0000313" key="3">
    <source>
        <dbReference type="Proteomes" id="UP001306508"/>
    </source>
</evidence>
<gene>
    <name evidence="2" type="ORF">RI543_004269</name>
</gene>
<evidence type="ECO:0000256" key="1">
    <source>
        <dbReference type="SAM" id="MobiDB-lite"/>
    </source>
</evidence>
<dbReference type="AlphaFoldDB" id="A0AAN8A796"/>
<feature type="region of interest" description="Disordered" evidence="1">
    <location>
        <begin position="21"/>
        <end position="63"/>
    </location>
</feature>
<accession>A0AAN8A796</accession>
<keyword evidence="3" id="KW-1185">Reference proteome</keyword>
<dbReference type="Proteomes" id="UP001306508">
    <property type="component" value="Unassembled WGS sequence"/>
</dbReference>
<organism evidence="2 3">
    <name type="scientific">Arxiozyma heterogenica</name>
    <dbReference type="NCBI Taxonomy" id="278026"/>
    <lineage>
        <taxon>Eukaryota</taxon>
        <taxon>Fungi</taxon>
        <taxon>Dikarya</taxon>
        <taxon>Ascomycota</taxon>
        <taxon>Saccharomycotina</taxon>
        <taxon>Saccharomycetes</taxon>
        <taxon>Saccharomycetales</taxon>
        <taxon>Saccharomycetaceae</taxon>
        <taxon>Arxiozyma</taxon>
    </lineage>
</organism>
<comment type="caution">
    <text evidence="2">The sequence shown here is derived from an EMBL/GenBank/DDBJ whole genome shotgun (WGS) entry which is preliminary data.</text>
</comment>
<reference evidence="3" key="1">
    <citation type="submission" date="2023-07" db="EMBL/GenBank/DDBJ databases">
        <title>A draft genome of Kazachstania heterogenica Y-27499.</title>
        <authorList>
            <person name="Donic C."/>
            <person name="Kralova J.S."/>
            <person name="Fidel L."/>
            <person name="Ben-Dor S."/>
            <person name="Jung S."/>
        </authorList>
    </citation>
    <scope>NUCLEOTIDE SEQUENCE [LARGE SCALE GENOMIC DNA]</scope>
    <source>
        <strain evidence="3">Y27499</strain>
    </source>
</reference>
<protein>
    <submittedName>
        <fullName evidence="2">Uncharacterized protein</fullName>
    </submittedName>
</protein>
<evidence type="ECO:0000313" key="2">
    <source>
        <dbReference type="EMBL" id="KAK5778601.1"/>
    </source>
</evidence>
<name>A0AAN8A796_9SACH</name>
<proteinExistence type="predicted"/>